<keyword evidence="4" id="KW-1185">Reference proteome</keyword>
<dbReference type="EMBL" id="JAQZAO010000003">
    <property type="protein sequence ID" value="MDD7965382.1"/>
    <property type="molecule type" value="Genomic_DNA"/>
</dbReference>
<dbReference type="InterPro" id="IPR011006">
    <property type="entry name" value="CheY-like_superfamily"/>
</dbReference>
<dbReference type="InterPro" id="IPR005561">
    <property type="entry name" value="ANTAR"/>
</dbReference>
<dbReference type="Gene3D" id="1.10.10.10">
    <property type="entry name" value="Winged helix-like DNA-binding domain superfamily/Winged helix DNA-binding domain"/>
    <property type="match status" value="1"/>
</dbReference>
<proteinExistence type="predicted"/>
<evidence type="ECO:0000313" key="3">
    <source>
        <dbReference type="EMBL" id="MDD7965382.1"/>
    </source>
</evidence>
<sequence>MARRQAVVDTAAGLVPFGHLGWAYRTRDEFGLQAARYLADGLAEGQWVEYVGAGDPADLHRELADLRRSGACDVDPDRVAVTPIHEFYDMPADADVVDPDVAVRRRMAATEEAVAAGYTGFRAVVDTTPIVGTPAQRECFARFEFLIDQKMAVMPVSALCAVDARALGDAAAELTCLHPLTNPGAARFRLYADPAVDAAVAGEIDMDSSAGLLRALDRIGPLGLGHTLVLDAAELEFVDHRGLDALERYARDLDRDIVLRTNRTVIGRLNDLLELSRVHVIEAPACTDREPGVEEDLLTRLAHRERQLATLPDIEQAKGMLEHALGLTESQAFDTLVRLSQHTNTKLREVAVLLRDELAGTASDRTRRTAEELIVRLHERLRARD</sequence>
<organism evidence="3 4">
    <name type="scientific">Actinomycetospora lemnae</name>
    <dbReference type="NCBI Taxonomy" id="3019891"/>
    <lineage>
        <taxon>Bacteria</taxon>
        <taxon>Bacillati</taxon>
        <taxon>Actinomycetota</taxon>
        <taxon>Actinomycetes</taxon>
        <taxon>Pseudonocardiales</taxon>
        <taxon>Pseudonocardiaceae</taxon>
        <taxon>Actinomycetospora</taxon>
    </lineage>
</organism>
<reference evidence="3 4" key="1">
    <citation type="submission" date="2023-02" db="EMBL/GenBank/DDBJ databases">
        <title>Genome sequencing required for Actinomycetospora new species description.</title>
        <authorList>
            <person name="Saimee Y."/>
            <person name="Duangmal K."/>
        </authorList>
    </citation>
    <scope>NUCLEOTIDE SEQUENCE [LARGE SCALE GENOMIC DNA]</scope>
    <source>
        <strain evidence="3 4">DW7H6</strain>
    </source>
</reference>
<dbReference type="PROSITE" id="PS50801">
    <property type="entry name" value="STAS"/>
    <property type="match status" value="1"/>
</dbReference>
<dbReference type="PROSITE" id="PS50921">
    <property type="entry name" value="ANTAR"/>
    <property type="match status" value="1"/>
</dbReference>
<dbReference type="Pfam" id="PF14417">
    <property type="entry name" value="MEDS"/>
    <property type="match status" value="1"/>
</dbReference>
<dbReference type="Gene3D" id="3.30.750.24">
    <property type="entry name" value="STAS domain"/>
    <property type="match status" value="1"/>
</dbReference>
<feature type="domain" description="STAS" evidence="1">
    <location>
        <begin position="200"/>
        <end position="278"/>
    </location>
</feature>
<comment type="caution">
    <text evidence="3">The sequence shown here is derived from an EMBL/GenBank/DDBJ whole genome shotgun (WGS) entry which is preliminary data.</text>
</comment>
<name>A0ABT5SRA1_9PSEU</name>
<dbReference type="RefSeq" id="WP_274199924.1">
    <property type="nucleotide sequence ID" value="NZ_JAQZAO010000003.1"/>
</dbReference>
<dbReference type="InterPro" id="IPR025847">
    <property type="entry name" value="MEDS_domain"/>
</dbReference>
<dbReference type="SMART" id="SM01012">
    <property type="entry name" value="ANTAR"/>
    <property type="match status" value="1"/>
</dbReference>
<evidence type="ECO:0000313" key="4">
    <source>
        <dbReference type="Proteomes" id="UP001300763"/>
    </source>
</evidence>
<feature type="domain" description="ANTAR" evidence="2">
    <location>
        <begin position="294"/>
        <end position="355"/>
    </location>
</feature>
<protein>
    <submittedName>
        <fullName evidence="3">MEDS domain-containing protein</fullName>
    </submittedName>
</protein>
<dbReference type="Pfam" id="PF03861">
    <property type="entry name" value="ANTAR"/>
    <property type="match status" value="1"/>
</dbReference>
<dbReference type="InterPro" id="IPR036513">
    <property type="entry name" value="STAS_dom_sf"/>
</dbReference>
<evidence type="ECO:0000259" key="2">
    <source>
        <dbReference type="PROSITE" id="PS50921"/>
    </source>
</evidence>
<dbReference type="SUPFAM" id="SSF52172">
    <property type="entry name" value="CheY-like"/>
    <property type="match status" value="1"/>
</dbReference>
<gene>
    <name evidence="3" type="ORF">PGB27_08465</name>
</gene>
<dbReference type="Proteomes" id="UP001300763">
    <property type="component" value="Unassembled WGS sequence"/>
</dbReference>
<dbReference type="InterPro" id="IPR036388">
    <property type="entry name" value="WH-like_DNA-bd_sf"/>
</dbReference>
<evidence type="ECO:0000259" key="1">
    <source>
        <dbReference type="PROSITE" id="PS50801"/>
    </source>
</evidence>
<accession>A0ABT5SRA1</accession>
<dbReference type="InterPro" id="IPR002645">
    <property type="entry name" value="STAS_dom"/>
</dbReference>